<gene>
    <name evidence="3" type="ORF">ECRASSUSDP1_LOCUS7216</name>
</gene>
<accession>A0AAD1UFX9</accession>
<dbReference type="PROSITE" id="PS50222">
    <property type="entry name" value="EF_HAND_2"/>
    <property type="match status" value="1"/>
</dbReference>
<dbReference type="EMBL" id="CAMPGE010007022">
    <property type="protein sequence ID" value="CAI2365947.1"/>
    <property type="molecule type" value="Genomic_DNA"/>
</dbReference>
<dbReference type="AlphaFoldDB" id="A0AAD1UFX9"/>
<dbReference type="SUPFAM" id="SSF47473">
    <property type="entry name" value="EF-hand"/>
    <property type="match status" value="1"/>
</dbReference>
<keyword evidence="4" id="KW-1185">Reference proteome</keyword>
<proteinExistence type="predicted"/>
<dbReference type="Gene3D" id="1.10.238.10">
    <property type="entry name" value="EF-hand"/>
    <property type="match status" value="1"/>
</dbReference>
<evidence type="ECO:0000313" key="3">
    <source>
        <dbReference type="EMBL" id="CAI2365947.1"/>
    </source>
</evidence>
<dbReference type="GO" id="GO:0005509">
    <property type="term" value="F:calcium ion binding"/>
    <property type="evidence" value="ECO:0007669"/>
    <property type="project" value="InterPro"/>
</dbReference>
<dbReference type="InterPro" id="IPR011992">
    <property type="entry name" value="EF-hand-dom_pair"/>
</dbReference>
<feature type="domain" description="EF-hand" evidence="2">
    <location>
        <begin position="75"/>
        <end position="110"/>
    </location>
</feature>
<dbReference type="Proteomes" id="UP001295684">
    <property type="component" value="Unassembled WGS sequence"/>
</dbReference>
<reference evidence="3" key="1">
    <citation type="submission" date="2023-07" db="EMBL/GenBank/DDBJ databases">
        <authorList>
            <consortium name="AG Swart"/>
            <person name="Singh M."/>
            <person name="Singh A."/>
            <person name="Seah K."/>
            <person name="Emmerich C."/>
        </authorList>
    </citation>
    <scope>NUCLEOTIDE SEQUENCE</scope>
    <source>
        <strain evidence="3">DP1</strain>
    </source>
</reference>
<evidence type="ECO:0000313" key="4">
    <source>
        <dbReference type="Proteomes" id="UP001295684"/>
    </source>
</evidence>
<evidence type="ECO:0000259" key="2">
    <source>
        <dbReference type="PROSITE" id="PS50222"/>
    </source>
</evidence>
<sequence>MFNDIHNPFIPKRRVSSLDKYKASRICDLPTFDYKLDKVIPNKTALGHKSTVDWLRKRHKTTCRIVYLKSQKSRKVENLLQEMFNLVDIDKSGTIDIGELYSIFKFNHYNISRKSFNKIFSNVPFQQMNFEEFKSLCSPEGEMRDKFLEMIEEAKSSSTTKFFP</sequence>
<comment type="caution">
    <text evidence="3">The sequence shown here is derived from an EMBL/GenBank/DDBJ whole genome shotgun (WGS) entry which is preliminary data.</text>
</comment>
<evidence type="ECO:0000256" key="1">
    <source>
        <dbReference type="ARBA" id="ARBA00022837"/>
    </source>
</evidence>
<keyword evidence="1" id="KW-0106">Calcium</keyword>
<dbReference type="InterPro" id="IPR002048">
    <property type="entry name" value="EF_hand_dom"/>
</dbReference>
<dbReference type="InterPro" id="IPR018247">
    <property type="entry name" value="EF_Hand_1_Ca_BS"/>
</dbReference>
<name>A0AAD1UFX9_EUPCR</name>
<protein>
    <recommendedName>
        <fullName evidence="2">EF-hand domain-containing protein</fullName>
    </recommendedName>
</protein>
<organism evidence="3 4">
    <name type="scientific">Euplotes crassus</name>
    <dbReference type="NCBI Taxonomy" id="5936"/>
    <lineage>
        <taxon>Eukaryota</taxon>
        <taxon>Sar</taxon>
        <taxon>Alveolata</taxon>
        <taxon>Ciliophora</taxon>
        <taxon>Intramacronucleata</taxon>
        <taxon>Spirotrichea</taxon>
        <taxon>Hypotrichia</taxon>
        <taxon>Euplotida</taxon>
        <taxon>Euplotidae</taxon>
        <taxon>Moneuplotes</taxon>
    </lineage>
</organism>
<dbReference type="PROSITE" id="PS00018">
    <property type="entry name" value="EF_HAND_1"/>
    <property type="match status" value="1"/>
</dbReference>